<proteinExistence type="predicted"/>
<feature type="region of interest" description="Disordered" evidence="1">
    <location>
        <begin position="189"/>
        <end position="220"/>
    </location>
</feature>
<evidence type="ECO:0000313" key="5">
    <source>
        <dbReference type="EMBL" id="CAL4789147.1"/>
    </source>
</evidence>
<feature type="non-terminal residue" evidence="3">
    <location>
        <position position="2467"/>
    </location>
</feature>
<feature type="compositionally biased region" description="Basic and acidic residues" evidence="1">
    <location>
        <begin position="1985"/>
        <end position="2009"/>
    </location>
</feature>
<keyword evidence="5" id="KW-0548">Nucleotidyltransferase</keyword>
<evidence type="ECO:0000313" key="3">
    <source>
        <dbReference type="EMBL" id="CAI4001835.1"/>
    </source>
</evidence>
<dbReference type="GO" id="GO:0003676">
    <property type="term" value="F:nucleic acid binding"/>
    <property type="evidence" value="ECO:0007669"/>
    <property type="project" value="InterPro"/>
</dbReference>
<feature type="compositionally biased region" description="Acidic residues" evidence="1">
    <location>
        <begin position="58"/>
        <end position="67"/>
    </location>
</feature>
<dbReference type="SUPFAM" id="SSF56219">
    <property type="entry name" value="DNase I-like"/>
    <property type="match status" value="1"/>
</dbReference>
<evidence type="ECO:0000313" key="6">
    <source>
        <dbReference type="Proteomes" id="UP001152797"/>
    </source>
</evidence>
<feature type="region of interest" description="Disordered" evidence="1">
    <location>
        <begin position="1527"/>
        <end position="1551"/>
    </location>
</feature>
<keyword evidence="5" id="KW-0695">RNA-directed DNA polymerase</keyword>
<dbReference type="SUPFAM" id="SSF56672">
    <property type="entry name" value="DNA/RNA polymerases"/>
    <property type="match status" value="1"/>
</dbReference>
<organism evidence="3">
    <name type="scientific">Cladocopium goreaui</name>
    <dbReference type="NCBI Taxonomy" id="2562237"/>
    <lineage>
        <taxon>Eukaryota</taxon>
        <taxon>Sar</taxon>
        <taxon>Alveolata</taxon>
        <taxon>Dinophyceae</taxon>
        <taxon>Suessiales</taxon>
        <taxon>Symbiodiniaceae</taxon>
        <taxon>Cladocopium</taxon>
    </lineage>
</organism>
<dbReference type="InterPro" id="IPR043502">
    <property type="entry name" value="DNA/RNA_pol_sf"/>
</dbReference>
<feature type="domain" description="Reverse transcriptase" evidence="2">
    <location>
        <begin position="875"/>
        <end position="1151"/>
    </location>
</feature>
<feature type="region of interest" description="Disordered" evidence="1">
    <location>
        <begin position="1965"/>
        <end position="2009"/>
    </location>
</feature>
<evidence type="ECO:0000256" key="1">
    <source>
        <dbReference type="SAM" id="MobiDB-lite"/>
    </source>
</evidence>
<feature type="compositionally biased region" description="Basic and acidic residues" evidence="1">
    <location>
        <begin position="1538"/>
        <end position="1550"/>
    </location>
</feature>
<dbReference type="InterPro" id="IPR036397">
    <property type="entry name" value="RNaseH_sf"/>
</dbReference>
<keyword evidence="6" id="KW-1185">Reference proteome</keyword>
<evidence type="ECO:0000313" key="4">
    <source>
        <dbReference type="EMBL" id="CAL1155210.1"/>
    </source>
</evidence>
<keyword evidence="5" id="KW-0808">Transferase</keyword>
<feature type="compositionally biased region" description="Low complexity" evidence="1">
    <location>
        <begin position="22"/>
        <end position="44"/>
    </location>
</feature>
<dbReference type="Gene3D" id="3.60.10.10">
    <property type="entry name" value="Endonuclease/exonuclease/phosphatase"/>
    <property type="match status" value="1"/>
</dbReference>
<comment type="caution">
    <text evidence="3">The sequence shown here is derived from an EMBL/GenBank/DDBJ whole genome shotgun (WGS) entry which is preliminary data.</text>
</comment>
<dbReference type="InterPro" id="IPR043128">
    <property type="entry name" value="Rev_trsase/Diguanyl_cyclase"/>
</dbReference>
<dbReference type="SUPFAM" id="SSF53098">
    <property type="entry name" value="Ribonuclease H-like"/>
    <property type="match status" value="1"/>
</dbReference>
<dbReference type="InterPro" id="IPR000477">
    <property type="entry name" value="RT_dom"/>
</dbReference>
<protein>
    <submittedName>
        <fullName evidence="5">LINE-1 reverse transcriptase homolog</fullName>
    </submittedName>
</protein>
<reference evidence="3" key="1">
    <citation type="submission" date="2022-10" db="EMBL/GenBank/DDBJ databases">
        <authorList>
            <person name="Chen Y."/>
            <person name="Dougan E. K."/>
            <person name="Chan C."/>
            <person name="Rhodes N."/>
            <person name="Thang M."/>
        </authorList>
    </citation>
    <scope>NUCLEOTIDE SEQUENCE</scope>
</reference>
<dbReference type="Pfam" id="PF00078">
    <property type="entry name" value="RVT_1"/>
    <property type="match status" value="1"/>
</dbReference>
<dbReference type="EMBL" id="CAMXCT010003001">
    <property type="protein sequence ID" value="CAI4001835.1"/>
    <property type="molecule type" value="Genomic_DNA"/>
</dbReference>
<dbReference type="Gene3D" id="3.30.70.270">
    <property type="match status" value="1"/>
</dbReference>
<feature type="compositionally biased region" description="Polar residues" evidence="1">
    <location>
        <begin position="1527"/>
        <end position="1536"/>
    </location>
</feature>
<name>A0A9P1D225_9DINO</name>
<dbReference type="Proteomes" id="UP001152797">
    <property type="component" value="Unassembled WGS sequence"/>
</dbReference>
<dbReference type="PROSITE" id="PS50878">
    <property type="entry name" value="RT_POL"/>
    <property type="match status" value="1"/>
</dbReference>
<accession>A0A9P1D225</accession>
<dbReference type="EMBL" id="CAMXCT020003001">
    <property type="protein sequence ID" value="CAL1155210.1"/>
    <property type="molecule type" value="Genomic_DNA"/>
</dbReference>
<gene>
    <name evidence="3" type="ORF">C1SCF055_LOCUS27840</name>
</gene>
<dbReference type="EMBL" id="CAMXCT030003001">
    <property type="protein sequence ID" value="CAL4789147.1"/>
    <property type="molecule type" value="Genomic_DNA"/>
</dbReference>
<evidence type="ECO:0000259" key="2">
    <source>
        <dbReference type="PROSITE" id="PS50878"/>
    </source>
</evidence>
<dbReference type="GO" id="GO:0003964">
    <property type="term" value="F:RNA-directed DNA polymerase activity"/>
    <property type="evidence" value="ECO:0007669"/>
    <property type="project" value="UniProtKB-KW"/>
</dbReference>
<sequence>RTMAERGGIPTFNLEDDDGADDASAAAAPGLPAAPKLSLASPPLKKSKSVVITGNNDEQTDPGEADLEPAFPPPPLLALPAADTAMGPLEQQSLHTVLNQWAERLENTLSRTVGRKLDAIQANQQVVLQTVDAHTSQISSLAQGLDGVKAKIQKLEASPPQHQEGAGSQVQQLQKDLRVLTDKVDQLSSLSARAPSAPPPQRDSAAPVHDTSRRARSAAPFRRMTSDDAPLIDWNHLVIGGWGVDTRRDTIHAEATQLLEKMQASDKVVEVIVYGKRSSTCHVFLQPLPEPDARQQILSWQAQFKDKFVLPSSGKPAWLTAHKSTQLRFKNRITKQALHLVQTLLGQGSTKQVDCDWARQLIWVDDCRVAGARIGDFDPEPNATLCEHNLRDDKLQQAASLHFHASRLARVTGKTIANAQLPHGHSLQPLQLATWNVHGKSICQTAAALADQQISFDALALQEVGALPEGIDADPSLLIDAADLPIAARDDLANYWILGTNNLQSHLGQALLFDKTLFPAILQVHKGQRSLGAKLALRSGGFLWILGVHFPHHQNDMDVYAAATREIHSFAAKVQGTPFLIAGDWNSQPDGPNMDQQALEIACLAAEDLLHIAMPAGPTWQRKTYDFFLCSQHLHSKLSPATAQPYTVPHMRDLLPSDHHLVAWDLVWEKGSKRKRTSHFHTAKWTINSEALAAAIPSAAPARTAWDELCRLAHCSQRRALSKKYVDPPALKQLCQLRNNTFDTTLRASLSRQILHQRREAKQQWALDLQNDAAMGDDASIAFLKARRRKASNWTTLIDTCGSREAAADAVRTHFAQVFSATPAKQRDQECSQSLHTLSAHMGKASGASGMSNEFLLAAAQHTEGEHLLLQALNDMFLQGNFHPDLTRGVACLIPKIQQAKTANDIRPILLLEVLQKVFCRILMTRLQPLWCPLFAQLGAVPGGQAIEALFAAHSMMSIAKVMHKHYLFIKMDLKGAFDNLKHASVAQFLASLPPSAAWEAKRLLQLLLSQTLDFQFLQEEWQLRSTAGTPQGGSHSAGLFARTLDYFLAKLVTKWERLGYWAPFDPLWLLLYVDDIMLCFKNWRQACALMPSFLDMLNSIGMKVNFSKSCVIVDAVLLRAAATECTSPLLREFQWSETTSYLNRPFGYQVSVETLCQQVAQKVHAAWGSLRCILGRRWWTNPSQTDTLLTKHVGSVFLWLSPVLYPYSAVLNSIQTLQTTVFADALGLFIPDLSYDTAVQLVRLRRHVVKRWLLHVAPAGNWCAKLLRRLWTFTGHICRQTSHPSQPARVMMGLFASTHAHGLARPGPWKTLHALFHKFWTSHELEGDFLNTALDRESWKTLEPAFVQWFQPSTRCNVEFLQCSPWESPDMLLRAHVPWVHTIVVQLTNVADNRWRLAVTWLDETDGMCSWSHFSDQNSKLTTFTSGMACCLRYLAMIYQPFVIQIAFATASDWALVFANSEAVNSVFKHCPCGSWVLFHSQTPASKRYTLGPKLVLMRRVPGMDMISWCNLVRENYKKLQRSLSRTQAVLSPSNREPPDETPPRHDADGQQLDAAADAGEGSSWGDDDWQSWRSSWGGWSTYWHVNDDWDDLEATLPPILPEEVLGWLLMRRSGLPSTSKLSIVAASGNSLRFAGIEKATRQQEEELLQERQRQPSHRPHRTYWVESEGSWGLFLNDVTDQLEGDADDQQIQWVDQDAFHELVGVASSVEQSGASDETAWFNDGRFDWQWHEDEWHACTDDGWVAFSDLKPWLDVEEIMFQDQTAGKEVQDLYASFDQKVRSFREASSDSSRLGFAVVDTGATETVGSLDAIEYVMSCRRGIFGAEEIGVCTETLSTTLEAEVAEEIGKLMVAQVIAPKEEQKKTSKIQLDKFDWTRVEFADLRDARTTSKPCEGNHSAEGFKRGSHSGMNGHALWLTCHRCKLRLMYVPVHGAKGCYRSPGPIGKDVVQKLIGNPEAAPSELHTKALAWKQPKTRPRNSKKGQREDSRTAGSPSDRRLPGGELSRDMSDAVTLDDDALQAETDDCEFCCTHLLETCHREKIAADLKHAHDELVEAFSTIEANRCHLIEVCCSATSGLTERILQKGGPLTCHALVIMNMMHVADVGQFVFGEVVVHVLLMIDEASRFAVAHELYRTDPEGCFRGTELEEWAASRGVELRPCPGEAHEQIGIVERTIGSLKTAVRAFLRNHDCDPISLNFVREKTDPPELQAALLAEAAQRRADAREKPLMEKTMTELLEDEGVFHVERGEQTAMVFSVEIPLPENKRDVKRFAKDSQSWVNGRMKDKKGVELKWSEIPKHRIPDFQQAKAKELSNWLKQSAVRLAGQHAPRERTLRMRWVFNIKQDGSAKARLVIVGFEDPDLTTLRRSSPVMTRRTRGLFLTMCSFKNWNAVKGDVRAAFLQGESSEVDREIFARLVKELSEALGGDDQSYVQILSKFEGLLRIGERSFPVACFSFQDDVGSWV</sequence>
<reference evidence="4" key="2">
    <citation type="submission" date="2024-04" db="EMBL/GenBank/DDBJ databases">
        <authorList>
            <person name="Chen Y."/>
            <person name="Shah S."/>
            <person name="Dougan E. K."/>
            <person name="Thang M."/>
            <person name="Chan C."/>
        </authorList>
    </citation>
    <scope>NUCLEOTIDE SEQUENCE [LARGE SCALE GENOMIC DNA]</scope>
</reference>
<dbReference type="Gene3D" id="3.30.420.10">
    <property type="entry name" value="Ribonuclease H-like superfamily/Ribonuclease H"/>
    <property type="match status" value="1"/>
</dbReference>
<feature type="compositionally biased region" description="Basic residues" evidence="1">
    <location>
        <begin position="1975"/>
        <end position="1984"/>
    </location>
</feature>
<dbReference type="OrthoDB" id="1421278at2759"/>
<dbReference type="InterPro" id="IPR036691">
    <property type="entry name" value="Endo/exonu/phosph_ase_sf"/>
</dbReference>
<feature type="region of interest" description="Disordered" evidence="1">
    <location>
        <begin position="1"/>
        <end position="74"/>
    </location>
</feature>
<dbReference type="InterPro" id="IPR012337">
    <property type="entry name" value="RNaseH-like_sf"/>
</dbReference>